<evidence type="ECO:0000313" key="4">
    <source>
        <dbReference type="EMBL" id="KAK8889788.1"/>
    </source>
</evidence>
<protein>
    <submittedName>
        <fullName evidence="4">Ankyrin repeat and SOCS box</fullName>
    </submittedName>
</protein>
<organism evidence="4 5">
    <name type="scientific">Tritrichomonas musculus</name>
    <dbReference type="NCBI Taxonomy" id="1915356"/>
    <lineage>
        <taxon>Eukaryota</taxon>
        <taxon>Metamonada</taxon>
        <taxon>Parabasalia</taxon>
        <taxon>Tritrichomonadida</taxon>
        <taxon>Tritrichomonadidae</taxon>
        <taxon>Tritrichomonas</taxon>
    </lineage>
</organism>
<feature type="repeat" description="ANK" evidence="3">
    <location>
        <begin position="23"/>
        <end position="55"/>
    </location>
</feature>
<evidence type="ECO:0000256" key="3">
    <source>
        <dbReference type="PROSITE-ProRule" id="PRU00023"/>
    </source>
</evidence>
<name>A0ABR2KG48_9EUKA</name>
<gene>
    <name evidence="4" type="ORF">M9Y10_034542</name>
</gene>
<proteinExistence type="predicted"/>
<dbReference type="SUPFAM" id="SSF48403">
    <property type="entry name" value="Ankyrin repeat"/>
    <property type="match status" value="1"/>
</dbReference>
<dbReference type="PANTHER" id="PTHR24171">
    <property type="entry name" value="ANKYRIN REPEAT DOMAIN-CONTAINING PROTEIN 39-RELATED"/>
    <property type="match status" value="1"/>
</dbReference>
<evidence type="ECO:0000256" key="1">
    <source>
        <dbReference type="ARBA" id="ARBA00022737"/>
    </source>
</evidence>
<sequence>MTAVANEDIDIVKTLLRAGAKTDDTQVLHIAILQNNLEIVDLLLKYGADPMKKNSLQKNAFDILVLPEQNEMEKILKNTKALPLINHDKRLSAQFNKPVKSLQNLFERLPESPTHREDPKFYSEIV</sequence>
<dbReference type="Gene3D" id="1.25.40.20">
    <property type="entry name" value="Ankyrin repeat-containing domain"/>
    <property type="match status" value="1"/>
</dbReference>
<reference evidence="4 5" key="1">
    <citation type="submission" date="2024-04" db="EMBL/GenBank/DDBJ databases">
        <title>Tritrichomonas musculus Genome.</title>
        <authorList>
            <person name="Alves-Ferreira E."/>
            <person name="Grigg M."/>
            <person name="Lorenzi H."/>
            <person name="Galac M."/>
        </authorList>
    </citation>
    <scope>NUCLEOTIDE SEQUENCE [LARGE SCALE GENOMIC DNA]</scope>
    <source>
        <strain evidence="4 5">EAF2021</strain>
    </source>
</reference>
<dbReference type="InterPro" id="IPR002110">
    <property type="entry name" value="Ankyrin_rpt"/>
</dbReference>
<comment type="caution">
    <text evidence="4">The sequence shown here is derived from an EMBL/GenBank/DDBJ whole genome shotgun (WGS) entry which is preliminary data.</text>
</comment>
<evidence type="ECO:0000256" key="2">
    <source>
        <dbReference type="ARBA" id="ARBA00023043"/>
    </source>
</evidence>
<accession>A0ABR2KG48</accession>
<dbReference type="Pfam" id="PF12796">
    <property type="entry name" value="Ank_2"/>
    <property type="match status" value="1"/>
</dbReference>
<dbReference type="Proteomes" id="UP001470230">
    <property type="component" value="Unassembled WGS sequence"/>
</dbReference>
<dbReference type="EMBL" id="JAPFFF010000005">
    <property type="protein sequence ID" value="KAK8889788.1"/>
    <property type="molecule type" value="Genomic_DNA"/>
</dbReference>
<evidence type="ECO:0000313" key="5">
    <source>
        <dbReference type="Proteomes" id="UP001470230"/>
    </source>
</evidence>
<dbReference type="PROSITE" id="PS50088">
    <property type="entry name" value="ANK_REPEAT"/>
    <property type="match status" value="1"/>
</dbReference>
<dbReference type="InterPro" id="IPR036770">
    <property type="entry name" value="Ankyrin_rpt-contain_sf"/>
</dbReference>
<keyword evidence="1" id="KW-0677">Repeat</keyword>
<keyword evidence="2 3" id="KW-0040">ANK repeat</keyword>
<keyword evidence="5" id="KW-1185">Reference proteome</keyword>
<dbReference type="PROSITE" id="PS50297">
    <property type="entry name" value="ANK_REP_REGION"/>
    <property type="match status" value="1"/>
</dbReference>